<dbReference type="Pfam" id="PF00395">
    <property type="entry name" value="SLH"/>
    <property type="match status" value="1"/>
</dbReference>
<comment type="similarity">
    <text evidence="1 2">Belongs to the OprB family.</text>
</comment>
<dbReference type="NCBIfam" id="NF033921">
    <property type="entry name" value="por_somb"/>
    <property type="match status" value="1"/>
</dbReference>
<evidence type="ECO:0000256" key="2">
    <source>
        <dbReference type="RuleBase" id="RU363072"/>
    </source>
</evidence>
<evidence type="ECO:0000313" key="5">
    <source>
        <dbReference type="EMBL" id="MEP0865049.1"/>
    </source>
</evidence>
<evidence type="ECO:0000256" key="3">
    <source>
        <dbReference type="SAM" id="MobiDB-lite"/>
    </source>
</evidence>
<dbReference type="Proteomes" id="UP001442494">
    <property type="component" value="Unassembled WGS sequence"/>
</dbReference>
<keyword evidence="6" id="KW-1185">Reference proteome</keyword>
<name>A0ABV0JNH3_9CYAN</name>
<keyword evidence="2" id="KW-0732">Signal</keyword>
<evidence type="ECO:0000259" key="4">
    <source>
        <dbReference type="PROSITE" id="PS51272"/>
    </source>
</evidence>
<feature type="domain" description="SLH" evidence="4">
    <location>
        <begin position="210"/>
        <end position="274"/>
    </location>
</feature>
<protein>
    <submittedName>
        <fullName evidence="5">Iron uptake porin</fullName>
    </submittedName>
</protein>
<feature type="compositionally biased region" description="Polar residues" evidence="3">
    <location>
        <begin position="137"/>
        <end position="151"/>
    </location>
</feature>
<dbReference type="PANTHER" id="PTHR43308:SF1">
    <property type="entry name" value="OUTER MEMBRANE PROTEIN ALPHA"/>
    <property type="match status" value="1"/>
</dbReference>
<proteinExistence type="inferred from homology"/>
<dbReference type="PANTHER" id="PTHR43308">
    <property type="entry name" value="OUTER MEMBRANE PROTEIN ALPHA-RELATED"/>
    <property type="match status" value="1"/>
</dbReference>
<dbReference type="PROSITE" id="PS51272">
    <property type="entry name" value="SLH"/>
    <property type="match status" value="1"/>
</dbReference>
<sequence>MKSPLRIEKTASSALVFTAFGLLAVSIAPCLAAPDVNAATTAETVESSNQGFSASTDLATAGYTTESTSTAIPVEETSKVSTSAELSLITQEAEATPATLPAISPKIAPLTAKAESQPTTSDAADLSLTNTPIVAANNGQSLETTSASVEKTQTDVRSLATPTKTTTLDSVQAQALPSENASDQTLPLADPLEMGDPEAAEADPMGQVTNISQLRDVQPTDWAYEALRSLVERYGCIAGYPDGTFRGNRALSRYEFAAGVNSCLQQIEKLIAASTADFTTKEDLATLRRLVDEFGPEIATLRSRVDNLEGRTAFLEANQFSTTTKLFGQAVFGVQGRNDNDFELSNLRFEDQNTNINVISNVQLSLFTQFSPRSLLLTGLQAGAGNTGPRTFNDQIFLGYEGDTGNDVVLSDLTYRQLIGNNFAFIVGPEGVNPVNVFRGANRVESAGQGPLSRFAQRNPIINTGGRGGIGFDWQLGTRLSLQAVYSASRPADSFRGGIFGGNDGETAAGAQLVVSPTNNIDVALQYVNSYSPFGRLNTGVGDDIVDFGIFSGSGRSPISTNAFGASLEWRITPRVTFGGWGGYTTSDVKVGSGTVETVNWMAYLNFPDLFGQGNLGGIYVGQPPKITSSDLPTGRNYPDIISKGGLGEEGGQPSSTTHVEAFYRLRVTDNITITPGVIVLFNPLHNDDNDTITIGSIRTTFTF</sequence>
<feature type="region of interest" description="Disordered" evidence="3">
    <location>
        <begin position="137"/>
        <end position="167"/>
    </location>
</feature>
<evidence type="ECO:0000313" key="6">
    <source>
        <dbReference type="Proteomes" id="UP001442494"/>
    </source>
</evidence>
<evidence type="ECO:0000256" key="1">
    <source>
        <dbReference type="ARBA" id="ARBA00008769"/>
    </source>
</evidence>
<dbReference type="InterPro" id="IPR051465">
    <property type="entry name" value="Cell_Envelope_Struct_Comp"/>
</dbReference>
<dbReference type="InterPro" id="IPR001119">
    <property type="entry name" value="SLH_dom"/>
</dbReference>
<dbReference type="Pfam" id="PF04966">
    <property type="entry name" value="OprB"/>
    <property type="match status" value="1"/>
</dbReference>
<dbReference type="InterPro" id="IPR047684">
    <property type="entry name" value="Por_som-like"/>
</dbReference>
<dbReference type="EMBL" id="JAMPKK010000020">
    <property type="protein sequence ID" value="MEP0865049.1"/>
    <property type="molecule type" value="Genomic_DNA"/>
</dbReference>
<dbReference type="InterPro" id="IPR038673">
    <property type="entry name" value="OprB_sf"/>
</dbReference>
<reference evidence="5 6" key="1">
    <citation type="submission" date="2022-04" db="EMBL/GenBank/DDBJ databases">
        <title>Positive selection, recombination, and allopatry shape intraspecific diversity of widespread and dominant cyanobacteria.</title>
        <authorList>
            <person name="Wei J."/>
            <person name="Shu W."/>
            <person name="Hu C."/>
        </authorList>
    </citation>
    <scope>NUCLEOTIDE SEQUENCE [LARGE SCALE GENOMIC DNA]</scope>
    <source>
        <strain evidence="5 6">GB2-A5</strain>
    </source>
</reference>
<dbReference type="InterPro" id="IPR007049">
    <property type="entry name" value="Carb-sel_porin_OprB"/>
</dbReference>
<feature type="signal peptide" evidence="2">
    <location>
        <begin position="1"/>
        <end position="32"/>
    </location>
</feature>
<organism evidence="5 6">
    <name type="scientific">Funiculus sociatus GB2-A5</name>
    <dbReference type="NCBI Taxonomy" id="2933946"/>
    <lineage>
        <taxon>Bacteria</taxon>
        <taxon>Bacillati</taxon>
        <taxon>Cyanobacteriota</taxon>
        <taxon>Cyanophyceae</taxon>
        <taxon>Coleofasciculales</taxon>
        <taxon>Coleofasciculaceae</taxon>
        <taxon>Funiculus</taxon>
    </lineage>
</organism>
<dbReference type="Gene3D" id="2.40.160.180">
    <property type="entry name" value="Carbohydrate-selective porin OprB"/>
    <property type="match status" value="1"/>
</dbReference>
<comment type="caution">
    <text evidence="5">The sequence shown here is derived from an EMBL/GenBank/DDBJ whole genome shotgun (WGS) entry which is preliminary data.</text>
</comment>
<gene>
    <name evidence="5" type="ORF">NDI37_11275</name>
</gene>
<feature type="chain" id="PRO_5044960992" evidence="2">
    <location>
        <begin position="33"/>
        <end position="704"/>
    </location>
</feature>
<accession>A0ABV0JNH3</accession>